<feature type="transmembrane region" description="Helical" evidence="1">
    <location>
        <begin position="5"/>
        <end position="25"/>
    </location>
</feature>
<dbReference type="AlphaFoldDB" id="A0A9D2DE46"/>
<accession>A0A9D2DE46</accession>
<reference evidence="2" key="2">
    <citation type="submission" date="2021-04" db="EMBL/GenBank/DDBJ databases">
        <authorList>
            <person name="Gilroy R."/>
        </authorList>
    </citation>
    <scope>NUCLEOTIDE SEQUENCE</scope>
    <source>
        <strain evidence="2">ChiHjej11B10-19426</strain>
    </source>
</reference>
<proteinExistence type="predicted"/>
<comment type="caution">
    <text evidence="2">The sequence shown here is derived from an EMBL/GenBank/DDBJ whole genome shotgun (WGS) entry which is preliminary data.</text>
</comment>
<dbReference type="EMBL" id="DXCC01000015">
    <property type="protein sequence ID" value="HIZ15192.1"/>
    <property type="molecule type" value="Genomic_DNA"/>
</dbReference>
<evidence type="ECO:0000313" key="3">
    <source>
        <dbReference type="Proteomes" id="UP000824014"/>
    </source>
</evidence>
<gene>
    <name evidence="2" type="ORF">H9816_04710</name>
</gene>
<keyword evidence="1" id="KW-0472">Membrane</keyword>
<organism evidence="2 3">
    <name type="scientific">Candidatus Tidjanibacter faecipullorum</name>
    <dbReference type="NCBI Taxonomy" id="2838766"/>
    <lineage>
        <taxon>Bacteria</taxon>
        <taxon>Pseudomonadati</taxon>
        <taxon>Bacteroidota</taxon>
        <taxon>Bacteroidia</taxon>
        <taxon>Bacteroidales</taxon>
        <taxon>Rikenellaceae</taxon>
        <taxon>Tidjanibacter</taxon>
    </lineage>
</organism>
<feature type="transmembrane region" description="Helical" evidence="1">
    <location>
        <begin position="31"/>
        <end position="53"/>
    </location>
</feature>
<sequence length="59" mass="6414">MKKQVIIIAAAVLAAEILGVLFFAFTPVWVSILAVVGINLGLVSGWIGHNLFLRYVKCE</sequence>
<dbReference type="Proteomes" id="UP000824014">
    <property type="component" value="Unassembled WGS sequence"/>
</dbReference>
<keyword evidence="1" id="KW-1133">Transmembrane helix</keyword>
<reference evidence="2" key="1">
    <citation type="journal article" date="2021" name="PeerJ">
        <title>Extensive microbial diversity within the chicken gut microbiome revealed by metagenomics and culture.</title>
        <authorList>
            <person name="Gilroy R."/>
            <person name="Ravi A."/>
            <person name="Getino M."/>
            <person name="Pursley I."/>
            <person name="Horton D.L."/>
            <person name="Alikhan N.F."/>
            <person name="Baker D."/>
            <person name="Gharbi K."/>
            <person name="Hall N."/>
            <person name="Watson M."/>
            <person name="Adriaenssens E.M."/>
            <person name="Foster-Nyarko E."/>
            <person name="Jarju S."/>
            <person name="Secka A."/>
            <person name="Antonio M."/>
            <person name="Oren A."/>
            <person name="Chaudhuri R.R."/>
            <person name="La Ragione R."/>
            <person name="Hildebrand F."/>
            <person name="Pallen M.J."/>
        </authorList>
    </citation>
    <scope>NUCLEOTIDE SEQUENCE</scope>
    <source>
        <strain evidence="2">ChiHjej11B10-19426</strain>
    </source>
</reference>
<evidence type="ECO:0000256" key="1">
    <source>
        <dbReference type="SAM" id="Phobius"/>
    </source>
</evidence>
<keyword evidence="1" id="KW-0812">Transmembrane</keyword>
<protein>
    <submittedName>
        <fullName evidence="2">Uncharacterized protein</fullName>
    </submittedName>
</protein>
<evidence type="ECO:0000313" key="2">
    <source>
        <dbReference type="EMBL" id="HIZ15192.1"/>
    </source>
</evidence>
<name>A0A9D2DE46_9BACT</name>